<dbReference type="AlphaFoldDB" id="K6WLY4"/>
<feature type="domain" description="HTH-type transcriptional regulator MT1864/Rv1816-like C-terminal" evidence="3">
    <location>
        <begin position="63"/>
        <end position="152"/>
    </location>
</feature>
<dbReference type="SUPFAM" id="SSF48498">
    <property type="entry name" value="Tetracyclin repressor-like, C-terminal domain"/>
    <property type="match status" value="1"/>
</dbReference>
<dbReference type="Proteomes" id="UP000008366">
    <property type="component" value="Unassembled WGS sequence"/>
</dbReference>
<dbReference type="Gene3D" id="1.10.357.10">
    <property type="entry name" value="Tetracycline Repressor, domain 2"/>
    <property type="match status" value="1"/>
</dbReference>
<name>K6WLY4_9MICO</name>
<dbReference type="STRING" id="1184609.KILIM_011_00590"/>
<evidence type="ECO:0000256" key="2">
    <source>
        <dbReference type="ARBA" id="ARBA00023163"/>
    </source>
</evidence>
<reference evidence="4 5" key="1">
    <citation type="submission" date="2012-08" db="EMBL/GenBank/DDBJ databases">
        <title>Whole genome shotgun sequence of Kineosphaera limosa NBRC 100340.</title>
        <authorList>
            <person name="Yoshida I."/>
            <person name="Isaki S."/>
            <person name="Hosoyama A."/>
            <person name="Tsuchikane K."/>
            <person name="Katsumata H."/>
            <person name="Ando Y."/>
            <person name="Ohji S."/>
            <person name="Hamada M."/>
            <person name="Tamura T."/>
            <person name="Yamazoe A."/>
            <person name="Yamazaki S."/>
            <person name="Fujita N."/>
        </authorList>
    </citation>
    <scope>NUCLEOTIDE SEQUENCE [LARGE SCALE GENOMIC DNA]</scope>
    <source>
        <strain evidence="4 5">NBRC 100340</strain>
    </source>
</reference>
<organism evidence="4 5">
    <name type="scientific">Kineosphaera limosa NBRC 100340</name>
    <dbReference type="NCBI Taxonomy" id="1184609"/>
    <lineage>
        <taxon>Bacteria</taxon>
        <taxon>Bacillati</taxon>
        <taxon>Actinomycetota</taxon>
        <taxon>Actinomycetes</taxon>
        <taxon>Micrococcales</taxon>
        <taxon>Dermatophilaceae</taxon>
        <taxon>Kineosphaera</taxon>
    </lineage>
</organism>
<evidence type="ECO:0000256" key="1">
    <source>
        <dbReference type="ARBA" id="ARBA00023015"/>
    </source>
</evidence>
<dbReference type="InterPro" id="IPR009057">
    <property type="entry name" value="Homeodomain-like_sf"/>
</dbReference>
<evidence type="ECO:0000313" key="4">
    <source>
        <dbReference type="EMBL" id="GAB94786.1"/>
    </source>
</evidence>
<dbReference type="InterPro" id="IPR025996">
    <property type="entry name" value="MT1864/Rv1816-like_C"/>
</dbReference>
<dbReference type="OrthoDB" id="4709966at2"/>
<keyword evidence="2" id="KW-0804">Transcription</keyword>
<proteinExistence type="predicted"/>
<dbReference type="eggNOG" id="COG1309">
    <property type="taxonomic scope" value="Bacteria"/>
</dbReference>
<dbReference type="InterPro" id="IPR036271">
    <property type="entry name" value="Tet_transcr_reg_TetR-rel_C_sf"/>
</dbReference>
<evidence type="ECO:0000313" key="5">
    <source>
        <dbReference type="Proteomes" id="UP000008366"/>
    </source>
</evidence>
<comment type="caution">
    <text evidence="4">The sequence shown here is derived from an EMBL/GenBank/DDBJ whole genome shotgun (WGS) entry which is preliminary data.</text>
</comment>
<sequence length="196" mass="20908">MLARREPVSLRKLVADTDFSTMAVYTYFDGMPGLLGAVRQEGFNRLTARLAGVVATDDPVRDLAAIGAAYTSSATAYPDLYAVMFDGTLPLPDAQAADATFGQLIEAVQRAVTAGRFDAEVDPVGFANEVWMLGHGACMLLVRGVVTFEQVEPVLTAGLIRLYAGAGDDADLAEQSLRSGWAAGWEGRLPPSTPWH</sequence>
<keyword evidence="5" id="KW-1185">Reference proteome</keyword>
<dbReference type="SUPFAM" id="SSF46689">
    <property type="entry name" value="Homeodomain-like"/>
    <property type="match status" value="1"/>
</dbReference>
<gene>
    <name evidence="4" type="ORF">KILIM_011_00590</name>
</gene>
<dbReference type="EMBL" id="BAHD01000011">
    <property type="protein sequence ID" value="GAB94786.1"/>
    <property type="molecule type" value="Genomic_DNA"/>
</dbReference>
<keyword evidence="1" id="KW-0805">Transcription regulation</keyword>
<accession>K6WLY4</accession>
<protein>
    <submittedName>
        <fullName evidence="4">Putative TetR family transcriptional regulator</fullName>
    </submittedName>
</protein>
<evidence type="ECO:0000259" key="3">
    <source>
        <dbReference type="Pfam" id="PF13305"/>
    </source>
</evidence>
<dbReference type="Pfam" id="PF13305">
    <property type="entry name" value="TetR_C_33"/>
    <property type="match status" value="1"/>
</dbReference>